<name>A0ABM7Q3V8_9GAMM</name>
<evidence type="ECO:0000313" key="2">
    <source>
        <dbReference type="Proteomes" id="UP000681317"/>
    </source>
</evidence>
<evidence type="ECO:0000313" key="1">
    <source>
        <dbReference type="EMBL" id="BCT91934.1"/>
    </source>
</evidence>
<organism evidence="1 2">
    <name type="scientific">Noviluteimonas caseinilytica</name>
    <dbReference type="NCBI Taxonomy" id="2675101"/>
    <lineage>
        <taxon>Bacteria</taxon>
        <taxon>Pseudomonadati</taxon>
        <taxon>Pseudomonadota</taxon>
        <taxon>Gammaproteobacteria</taxon>
        <taxon>Lysobacterales</taxon>
        <taxon>Lysobacteraceae</taxon>
        <taxon>Noviluteimonas</taxon>
    </lineage>
</organism>
<protein>
    <submittedName>
        <fullName evidence="1">Uncharacterized protein</fullName>
    </submittedName>
</protein>
<dbReference type="RefSeq" id="WP_213436245.1">
    <property type="nucleotide sequence ID" value="NZ_AP024545.1"/>
</dbReference>
<dbReference type="EMBL" id="AP024545">
    <property type="protein sequence ID" value="BCT91934.1"/>
    <property type="molecule type" value="Genomic_DNA"/>
</dbReference>
<sequence length="56" mass="6261">MHIHSPFHFMRRHALGISVLCVLIAGYFAAVGYVGTRLRDDMSHTLQAVPTSVDKH</sequence>
<proteinExistence type="predicted"/>
<accession>A0ABM7Q3V8</accession>
<reference evidence="1 2" key="1">
    <citation type="submission" date="2021-03" db="EMBL/GenBank/DDBJ databases">
        <title>Complete Genome Sequences of Two Lysobacter Strains Isolated from Sea Water (Lysobacter caseinilyticus) and Soil (Lysobacter helvus) in South Korea.</title>
        <authorList>
            <person name="Watanabe Y."/>
            <person name="Arakawa K."/>
        </authorList>
    </citation>
    <scope>NUCLEOTIDE SEQUENCE [LARGE SCALE GENOMIC DNA]</scope>
    <source>
        <strain evidence="1 2">KVB24</strain>
    </source>
</reference>
<keyword evidence="2" id="KW-1185">Reference proteome</keyword>
<gene>
    <name evidence="1" type="ORF">LYSCAS_09580</name>
</gene>
<dbReference type="Proteomes" id="UP000681317">
    <property type="component" value="Chromosome"/>
</dbReference>